<dbReference type="InterPro" id="IPR017455">
    <property type="entry name" value="Znf_FYVE-rel"/>
</dbReference>
<dbReference type="Proteomes" id="UP000440578">
    <property type="component" value="Unassembled WGS sequence"/>
</dbReference>
<dbReference type="EMBL" id="VIIS01000598">
    <property type="protein sequence ID" value="KAF0307168.1"/>
    <property type="molecule type" value="Genomic_DNA"/>
</dbReference>
<dbReference type="InterPro" id="IPR043566">
    <property type="entry name" value="Rabphilin/DOC2/Noc2"/>
</dbReference>
<accession>A0A6A4WXK8</accession>
<dbReference type="InterPro" id="IPR011011">
    <property type="entry name" value="Znf_FYVE_PHD"/>
</dbReference>
<dbReference type="GO" id="GO:0006887">
    <property type="term" value="P:exocytosis"/>
    <property type="evidence" value="ECO:0007669"/>
    <property type="project" value="TreeGrafter"/>
</dbReference>
<evidence type="ECO:0000256" key="3">
    <source>
        <dbReference type="ARBA" id="ARBA00022833"/>
    </source>
</evidence>
<dbReference type="PANTHER" id="PTHR45729">
    <property type="entry name" value="RABPHILIN, ISOFORM A"/>
    <property type="match status" value="1"/>
</dbReference>
<dbReference type="InterPro" id="IPR041282">
    <property type="entry name" value="FYVE_2"/>
</dbReference>
<dbReference type="OrthoDB" id="6343083at2759"/>
<reference evidence="7 8" key="1">
    <citation type="submission" date="2019-07" db="EMBL/GenBank/DDBJ databases">
        <title>Draft genome assembly of a fouling barnacle, Amphibalanus amphitrite (Darwin, 1854): The first reference genome for Thecostraca.</title>
        <authorList>
            <person name="Kim W."/>
        </authorList>
    </citation>
    <scope>NUCLEOTIDE SEQUENCE [LARGE SCALE GENOMIC DNA]</scope>
    <source>
        <strain evidence="7">SNU_AA5</strain>
        <tissue evidence="7">Soma without cirri and trophi</tissue>
    </source>
</reference>
<feature type="compositionally biased region" description="Polar residues" evidence="5">
    <location>
        <begin position="105"/>
        <end position="116"/>
    </location>
</feature>
<evidence type="ECO:0000313" key="8">
    <source>
        <dbReference type="Proteomes" id="UP000440578"/>
    </source>
</evidence>
<dbReference type="AlphaFoldDB" id="A0A6A4WXK8"/>
<organism evidence="7 8">
    <name type="scientific">Amphibalanus amphitrite</name>
    <name type="common">Striped barnacle</name>
    <name type="synonym">Balanus amphitrite</name>
    <dbReference type="NCBI Taxonomy" id="1232801"/>
    <lineage>
        <taxon>Eukaryota</taxon>
        <taxon>Metazoa</taxon>
        <taxon>Ecdysozoa</taxon>
        <taxon>Arthropoda</taxon>
        <taxon>Crustacea</taxon>
        <taxon>Multicrustacea</taxon>
        <taxon>Cirripedia</taxon>
        <taxon>Thoracica</taxon>
        <taxon>Thoracicalcarea</taxon>
        <taxon>Balanomorpha</taxon>
        <taxon>Balanoidea</taxon>
        <taxon>Balanidae</taxon>
        <taxon>Amphibalaninae</taxon>
        <taxon>Amphibalanus</taxon>
    </lineage>
</organism>
<protein>
    <submittedName>
        <fullName evidence="7">Rab effector Noc2</fullName>
    </submittedName>
</protein>
<evidence type="ECO:0000256" key="2">
    <source>
        <dbReference type="ARBA" id="ARBA00022771"/>
    </source>
</evidence>
<keyword evidence="3" id="KW-0862">Zinc</keyword>
<sequence length="226" mass="24275">MRRHAVGNGASTCVLCGEKFGLLASSKLKCKDCHKAVCHKCVVDTSSTAGEQWLLCKICAETREVWKKSGAWFFKGMPRYVMPDPKRPPLANGAGSRRRAASAENPGSPSGSTRSARYSWAKHVQNSANGSVPLELDSRFYESLDGPLLVRRSGPPLVRRSGPLAVRRLAERSAVTDSPLLLSVRAACATRRRRGPSGGAVSSSLLAVVLQSEPVPVLEPLPAELD</sequence>
<dbReference type="GO" id="GO:0098793">
    <property type="term" value="C:presynapse"/>
    <property type="evidence" value="ECO:0007669"/>
    <property type="project" value="GOC"/>
</dbReference>
<gene>
    <name evidence="7" type="primary">RPH3AL</name>
    <name evidence="7" type="ORF">FJT64_021451</name>
</gene>
<dbReference type="SUPFAM" id="SSF57903">
    <property type="entry name" value="FYVE/PHD zinc finger"/>
    <property type="match status" value="1"/>
</dbReference>
<dbReference type="GO" id="GO:0017158">
    <property type="term" value="P:regulation of calcium ion-dependent exocytosis"/>
    <property type="evidence" value="ECO:0007669"/>
    <property type="project" value="TreeGrafter"/>
</dbReference>
<dbReference type="Gene3D" id="3.30.40.10">
    <property type="entry name" value="Zinc/RING finger domain, C3HC4 (zinc finger)"/>
    <property type="match status" value="1"/>
</dbReference>
<feature type="domain" description="FYVE-type" evidence="6">
    <location>
        <begin position="7"/>
        <end position="64"/>
    </location>
</feature>
<dbReference type="GO" id="GO:0061669">
    <property type="term" value="P:spontaneous neurotransmitter secretion"/>
    <property type="evidence" value="ECO:0007669"/>
    <property type="project" value="TreeGrafter"/>
</dbReference>
<comment type="caution">
    <text evidence="7">The sequence shown here is derived from an EMBL/GenBank/DDBJ whole genome shotgun (WGS) entry which is preliminary data.</text>
</comment>
<dbReference type="PANTHER" id="PTHR45729:SF6">
    <property type="entry name" value="RABPHILIN, ISOFORM A"/>
    <property type="match status" value="1"/>
</dbReference>
<keyword evidence="1" id="KW-0479">Metal-binding</keyword>
<dbReference type="GO" id="GO:0008270">
    <property type="term" value="F:zinc ion binding"/>
    <property type="evidence" value="ECO:0007669"/>
    <property type="project" value="UniProtKB-KW"/>
</dbReference>
<evidence type="ECO:0000259" key="6">
    <source>
        <dbReference type="PROSITE" id="PS50178"/>
    </source>
</evidence>
<dbReference type="InterPro" id="IPR013083">
    <property type="entry name" value="Znf_RING/FYVE/PHD"/>
</dbReference>
<proteinExistence type="predicted"/>
<evidence type="ECO:0000256" key="4">
    <source>
        <dbReference type="PROSITE-ProRule" id="PRU00091"/>
    </source>
</evidence>
<feature type="region of interest" description="Disordered" evidence="5">
    <location>
        <begin position="84"/>
        <end position="116"/>
    </location>
</feature>
<dbReference type="PROSITE" id="PS50178">
    <property type="entry name" value="ZF_FYVE"/>
    <property type="match status" value="1"/>
</dbReference>
<name>A0A6A4WXK8_AMPAM</name>
<keyword evidence="2 4" id="KW-0863">Zinc-finger</keyword>
<evidence type="ECO:0000313" key="7">
    <source>
        <dbReference type="EMBL" id="KAF0307168.1"/>
    </source>
</evidence>
<evidence type="ECO:0000256" key="1">
    <source>
        <dbReference type="ARBA" id="ARBA00022723"/>
    </source>
</evidence>
<keyword evidence="8" id="KW-1185">Reference proteome</keyword>
<dbReference type="Pfam" id="PF02318">
    <property type="entry name" value="FYVE_2"/>
    <property type="match status" value="1"/>
</dbReference>
<evidence type="ECO:0000256" key="5">
    <source>
        <dbReference type="SAM" id="MobiDB-lite"/>
    </source>
</evidence>